<keyword evidence="3" id="KW-1185">Reference proteome</keyword>
<sequence>MDGTLPYDYIIRSYTGLAGRMMRSYGHRAKTEKDSGTDYRQISAVISDEMQIEKMTDESSRRTVRRCCSRRSGQF</sequence>
<reference evidence="2" key="2">
    <citation type="submission" date="2011-01" db="EMBL/GenBank/DDBJ databases">
        <title>The Non-contiguous Finished genome of Clostridium papyrosolvens.</title>
        <authorList>
            <person name="Lucas S."/>
            <person name="Copeland A."/>
            <person name="Lapidus A."/>
            <person name="Cheng J.-F."/>
            <person name="Goodwin L."/>
            <person name="Pitluck S."/>
            <person name="Misra M."/>
            <person name="Chertkov O."/>
            <person name="Detter J.C."/>
            <person name="Han C."/>
            <person name="Tapia R."/>
            <person name="Land M."/>
            <person name="Hauser L."/>
            <person name="Kyrpides N."/>
            <person name="Ivanova N."/>
            <person name="Pagani I."/>
            <person name="Mouttaki H."/>
            <person name="He Z."/>
            <person name="Zhou J."/>
            <person name="Hemme C.L."/>
            <person name="Woyke T."/>
        </authorList>
    </citation>
    <scope>NUCLEOTIDE SEQUENCE [LARGE SCALE GENOMIC DNA]</scope>
    <source>
        <strain evidence="2">DSM 2782</strain>
    </source>
</reference>
<gene>
    <name evidence="2" type="ORF">Cpap_0434</name>
</gene>
<dbReference type="EMBL" id="ACXX02000016">
    <property type="protein sequence ID" value="EGD46140.1"/>
    <property type="molecule type" value="Genomic_DNA"/>
</dbReference>
<accession>F1THD7</accession>
<proteinExistence type="predicted"/>
<dbReference type="AlphaFoldDB" id="F1THD7"/>
<comment type="caution">
    <text evidence="2">The sequence shown here is derived from an EMBL/GenBank/DDBJ whole genome shotgun (WGS) entry which is preliminary data.</text>
</comment>
<evidence type="ECO:0000313" key="3">
    <source>
        <dbReference type="Proteomes" id="UP000003860"/>
    </source>
</evidence>
<evidence type="ECO:0000256" key="1">
    <source>
        <dbReference type="SAM" id="MobiDB-lite"/>
    </source>
</evidence>
<reference evidence="2" key="1">
    <citation type="submission" date="2009-07" db="EMBL/GenBank/DDBJ databases">
        <authorList>
            <consortium name="US DOE Joint Genome Institute (JGI-PGF)"/>
            <person name="Lucas S."/>
            <person name="Copeland A."/>
            <person name="Lapidus A."/>
            <person name="Glavina del Rio T."/>
            <person name="Tice H."/>
            <person name="Bruce D."/>
            <person name="Goodwin L."/>
            <person name="Pitluck S."/>
            <person name="Larimer F."/>
            <person name="Land M.L."/>
            <person name="Mouttaki H."/>
            <person name="He Z."/>
            <person name="Zhou J."/>
            <person name="Hemme C.L."/>
        </authorList>
    </citation>
    <scope>NUCLEOTIDE SEQUENCE [LARGE SCALE GENOMIC DNA]</scope>
    <source>
        <strain evidence="2">DSM 2782</strain>
    </source>
</reference>
<name>F1THD7_9FIRM</name>
<dbReference type="Proteomes" id="UP000003860">
    <property type="component" value="Unassembled WGS sequence"/>
</dbReference>
<evidence type="ECO:0000313" key="2">
    <source>
        <dbReference type="EMBL" id="EGD46140.1"/>
    </source>
</evidence>
<feature type="region of interest" description="Disordered" evidence="1">
    <location>
        <begin position="54"/>
        <end position="75"/>
    </location>
</feature>
<protein>
    <submittedName>
        <fullName evidence="2">Uncharacterized protein</fullName>
    </submittedName>
</protein>
<organism evidence="2 3">
    <name type="scientific">Ruminiclostridium papyrosolvens DSM 2782</name>
    <dbReference type="NCBI Taxonomy" id="588581"/>
    <lineage>
        <taxon>Bacteria</taxon>
        <taxon>Bacillati</taxon>
        <taxon>Bacillota</taxon>
        <taxon>Clostridia</taxon>
        <taxon>Eubacteriales</taxon>
        <taxon>Oscillospiraceae</taxon>
        <taxon>Ruminiclostridium</taxon>
    </lineage>
</organism>